<dbReference type="OrthoDB" id="343736at2"/>
<dbReference type="RefSeq" id="WP_113944792.1">
    <property type="nucleotide sequence ID" value="NZ_JBHEEG010000001.1"/>
</dbReference>
<gene>
    <name evidence="3" type="ORF">DFR47_104304</name>
</gene>
<dbReference type="EMBL" id="QNRH01000004">
    <property type="protein sequence ID" value="RBO94942.1"/>
    <property type="molecule type" value="Genomic_DNA"/>
</dbReference>
<dbReference type="Gene3D" id="3.40.390.10">
    <property type="entry name" value="Collagenase (Catalytic Domain)"/>
    <property type="match status" value="1"/>
</dbReference>
<feature type="region of interest" description="Disordered" evidence="1">
    <location>
        <begin position="234"/>
        <end position="253"/>
    </location>
</feature>
<dbReference type="Pfam" id="PF18857">
    <property type="entry name" value="LPD38"/>
    <property type="match status" value="1"/>
</dbReference>
<dbReference type="InterPro" id="IPR024079">
    <property type="entry name" value="MetalloPept_cat_dom_sf"/>
</dbReference>
<keyword evidence="4" id="KW-1185">Reference proteome</keyword>
<accession>A0A366DXY8</accession>
<reference evidence="3 4" key="1">
    <citation type="submission" date="2018-06" db="EMBL/GenBank/DDBJ databases">
        <title>Genomic Encyclopedia of Type Strains, Phase IV (KMG-IV): sequencing the most valuable type-strain genomes for metagenomic binning, comparative biology and taxonomic classification.</title>
        <authorList>
            <person name="Goeker M."/>
        </authorList>
    </citation>
    <scope>NUCLEOTIDE SEQUENCE [LARGE SCALE GENOMIC DNA]</scope>
    <source>
        <strain evidence="3 4">DSM 25619</strain>
    </source>
</reference>
<proteinExistence type="predicted"/>
<sequence length="1633" mass="177163">MANYFDQFDGVEDTISAAAEPGLIDRFKLNFEAGNRTNTILGATYDASTPSRQADRARFDRNYEAYPEWQGFLEGSTALAGQIAGTAASIENFIPIGLGEKILVGSKMAVTGLWAKIFAGAVDAAAVNAVTDAAIQGIDIAGGNAEEFDPKRYAISVLLGAGIGGAAGGITHGVGKKIEQSRAAKNAETEAGKGANFFDALDDNAPSPIADTSNVAAQIAPEPNPVAPIIEARPSPTSVPAAEPVPAPKASPTSPVTIEYVVNDSALDGLPAGELHGQRVTLSTNQENVPGTMRRVVDTNGDERIIGNGLLMPVEQVEKLGGGARPETVSQVSSDVPPTIGERLSDQAADVRGIEKFNSSRQVEPLREAALIADTVKTIDDPSIAPPRVDKAADVTGKHDMPLIAAATKDVGDFMMATPSAGLRSQRTRATEVAAQVQSAATHVQRIRETADALATALNITATRQGRITGGKRVLGTFDTRDSVVRVRSLEDFDTLTHEYGHHIDAHIPDIKNFIQQHSKELSVLDYDPTDGRDYEGFAEFFRLWITNREYLKKSLPDISDKFGKLLDEKAPEMAKAINDATAAWDAFLTAPSTVAVKSTIVSSKKDGWFKSARKELKKGGFGGTIADVLQRMYTFSLDDLNPINRAVSHLKDLHLSNTGKVLDINTSSDPYKLARMSRGAYSAGHMDVMYGVAPYKSVNPESPSLRDAIVEATGKPNALSGWDNERVADFGSYLWSRRALGEWERYRNGEIPNPPDKLTHADHTANVAELEKQFPSFVAAAAKVHEFNRALWKKKYDAGLIDLETFERGNLIKDYVPGLRDFSADSEVKASGKKSGRGGSMKGGFVKRFKGSKRDVINPLESLAADAYETSMSIARNDVVKSLHRLALNAGPGGGAIAEIVPTKELRANMVDPIEAIQSAAKNAGLNDADITVLRDAVESAVGSEKAAVFRPAMINEKGEPIVFFRDGGDLKALRLADGKFGHEMYRALTMMSRSENNFWVNMVAVPARILRAGITLTPEFIAANFVRDQTMAAIYYGRPFHRIGVTIRGAADDIIGSDVAKSYSRLYGISGGAETASLSAVMAKRDIDGLRRRGWVANRLKSLHGIMQTAEISETATRVGLFRTFQEEAKKRGLDNYEALLEASWRARDYIDFDRRGSGMGAVARVIPFLNATIQGTDKMARHMIAPLAKKFLGLAMDAEDIRALPDAWKAWARLSALTVASMSLYALSSRHEDHDEISETTRATHWMIKAGDKWIAVPKPFEMSAMINLGEAVYDMWGQKDPRAMSRWGDSLYEVLVPPNLLESNPLIKSYFELKSNTNFFTGSPIVPDDLKGMEPFLQYTSRSSAISKQLGRIFNEPPVIIDHLITTHLGSWGRNALSLYDLAQPDAPGFAWDDAPISRRFIKDAARGAQSSTMFWKMAGQREGTLEGKVKSWQAMVESGDEAGAADYYAKLDKVSKAYVAVSSLDADAKRLHPMIRARNAIQAIGMVRREMSAGKLLDHDGEPIHVSPAERTAADDVLSSLSMALARNGLKEAGVEGWAQRQAMSEDGFYRELFAVNPGIAERLGDAYANKKVWTAEATNAVWSEVKDRVLADGSTAFVGDLVAEVKGGGLALAGMKRPRKKRPVLLP</sequence>
<evidence type="ECO:0000256" key="1">
    <source>
        <dbReference type="SAM" id="MobiDB-lite"/>
    </source>
</evidence>
<feature type="domain" description="Large polyvalent protein associated" evidence="2">
    <location>
        <begin position="1234"/>
        <end position="1401"/>
    </location>
</feature>
<evidence type="ECO:0000313" key="3">
    <source>
        <dbReference type="EMBL" id="RBO94942.1"/>
    </source>
</evidence>
<dbReference type="InterPro" id="IPR040561">
    <property type="entry name" value="LPD38"/>
</dbReference>
<protein>
    <recommendedName>
        <fullName evidence="2">Large polyvalent protein associated domain-containing protein</fullName>
    </recommendedName>
</protein>
<evidence type="ECO:0000313" key="4">
    <source>
        <dbReference type="Proteomes" id="UP000252893"/>
    </source>
</evidence>
<dbReference type="GO" id="GO:0008237">
    <property type="term" value="F:metallopeptidase activity"/>
    <property type="evidence" value="ECO:0007669"/>
    <property type="project" value="InterPro"/>
</dbReference>
<organism evidence="3 4">
    <name type="scientific">Pseudochrobactrum asaccharolyticum</name>
    <dbReference type="NCBI Taxonomy" id="354351"/>
    <lineage>
        <taxon>Bacteria</taxon>
        <taxon>Pseudomonadati</taxon>
        <taxon>Pseudomonadota</taxon>
        <taxon>Alphaproteobacteria</taxon>
        <taxon>Hyphomicrobiales</taxon>
        <taxon>Brucellaceae</taxon>
        <taxon>Pseudochrobactrum</taxon>
    </lineage>
</organism>
<evidence type="ECO:0000259" key="2">
    <source>
        <dbReference type="Pfam" id="PF18857"/>
    </source>
</evidence>
<comment type="caution">
    <text evidence="3">The sequence shown here is derived from an EMBL/GenBank/DDBJ whole genome shotgun (WGS) entry which is preliminary data.</text>
</comment>
<name>A0A366DXY8_9HYPH</name>
<dbReference type="Proteomes" id="UP000252893">
    <property type="component" value="Unassembled WGS sequence"/>
</dbReference>